<dbReference type="PANTHER" id="PTHR19304">
    <property type="entry name" value="CYCLIC-AMP RESPONSE ELEMENT BINDING PROTEIN"/>
    <property type="match status" value="1"/>
</dbReference>
<evidence type="ECO:0000256" key="3">
    <source>
        <dbReference type="ARBA" id="ARBA00023125"/>
    </source>
</evidence>
<keyword evidence="5" id="KW-0539">Nucleus</keyword>
<accession>A0A9N8VCB6</accession>
<feature type="region of interest" description="Disordered" evidence="7">
    <location>
        <begin position="324"/>
        <end position="398"/>
    </location>
</feature>
<keyword evidence="2" id="KW-0805">Transcription regulation</keyword>
<feature type="compositionally biased region" description="Basic and acidic residues" evidence="7">
    <location>
        <begin position="387"/>
        <end position="398"/>
    </location>
</feature>
<feature type="compositionally biased region" description="Low complexity" evidence="7">
    <location>
        <begin position="354"/>
        <end position="363"/>
    </location>
</feature>
<organism evidence="9 10">
    <name type="scientific">Funneliformis caledonium</name>
    <dbReference type="NCBI Taxonomy" id="1117310"/>
    <lineage>
        <taxon>Eukaryota</taxon>
        <taxon>Fungi</taxon>
        <taxon>Fungi incertae sedis</taxon>
        <taxon>Mucoromycota</taxon>
        <taxon>Glomeromycotina</taxon>
        <taxon>Glomeromycetes</taxon>
        <taxon>Glomerales</taxon>
        <taxon>Glomeraceae</taxon>
        <taxon>Funneliformis</taxon>
    </lineage>
</organism>
<evidence type="ECO:0000259" key="8">
    <source>
        <dbReference type="PROSITE" id="PS50217"/>
    </source>
</evidence>
<evidence type="ECO:0000313" key="9">
    <source>
        <dbReference type="EMBL" id="CAG8446144.1"/>
    </source>
</evidence>
<dbReference type="InterPro" id="IPR020956">
    <property type="entry name" value="TF_Aft1_OSM"/>
</dbReference>
<dbReference type="InterPro" id="IPR004827">
    <property type="entry name" value="bZIP"/>
</dbReference>
<dbReference type="Proteomes" id="UP000789570">
    <property type="component" value="Unassembled WGS sequence"/>
</dbReference>
<dbReference type="InterPro" id="IPR051027">
    <property type="entry name" value="bZIP_transcription_factors"/>
</dbReference>
<feature type="compositionally biased region" description="Low complexity" evidence="7">
    <location>
        <begin position="18"/>
        <end position="38"/>
    </location>
</feature>
<reference evidence="9" key="1">
    <citation type="submission" date="2021-06" db="EMBL/GenBank/DDBJ databases">
        <authorList>
            <person name="Kallberg Y."/>
            <person name="Tangrot J."/>
            <person name="Rosling A."/>
        </authorList>
    </citation>
    <scope>NUCLEOTIDE SEQUENCE</scope>
    <source>
        <strain evidence="9">UK204</strain>
    </source>
</reference>
<dbReference type="InterPro" id="IPR021755">
    <property type="entry name" value="TF_Aft1_HRA"/>
</dbReference>
<gene>
    <name evidence="9" type="ORF">FCALED_LOCUS910</name>
</gene>
<dbReference type="Gene3D" id="1.20.5.170">
    <property type="match status" value="1"/>
</dbReference>
<feature type="compositionally biased region" description="Low complexity" evidence="7">
    <location>
        <begin position="217"/>
        <end position="229"/>
    </location>
</feature>
<name>A0A9N8VCB6_9GLOM</name>
<keyword evidence="4" id="KW-0804">Transcription</keyword>
<feature type="region of interest" description="Disordered" evidence="7">
    <location>
        <begin position="209"/>
        <end position="235"/>
    </location>
</feature>
<dbReference type="EMBL" id="CAJVPQ010000106">
    <property type="protein sequence ID" value="CAG8446144.1"/>
    <property type="molecule type" value="Genomic_DNA"/>
</dbReference>
<dbReference type="SMART" id="SM00338">
    <property type="entry name" value="BRLZ"/>
    <property type="match status" value="1"/>
</dbReference>
<dbReference type="AlphaFoldDB" id="A0A9N8VCB6"/>
<dbReference type="GO" id="GO:0003677">
    <property type="term" value="F:DNA binding"/>
    <property type="evidence" value="ECO:0007669"/>
    <property type="project" value="UniProtKB-KW"/>
</dbReference>
<feature type="coiled-coil region" evidence="6">
    <location>
        <begin position="419"/>
        <end position="453"/>
    </location>
</feature>
<evidence type="ECO:0000256" key="1">
    <source>
        <dbReference type="ARBA" id="ARBA00004123"/>
    </source>
</evidence>
<evidence type="ECO:0000256" key="2">
    <source>
        <dbReference type="ARBA" id="ARBA00023015"/>
    </source>
</evidence>
<evidence type="ECO:0000313" key="10">
    <source>
        <dbReference type="Proteomes" id="UP000789570"/>
    </source>
</evidence>
<keyword evidence="10" id="KW-1185">Reference proteome</keyword>
<dbReference type="OrthoDB" id="295274at2759"/>
<dbReference type="SUPFAM" id="SSF57959">
    <property type="entry name" value="Leucine zipper domain"/>
    <property type="match status" value="1"/>
</dbReference>
<dbReference type="CDD" id="cd14687">
    <property type="entry name" value="bZIP_ATF2"/>
    <property type="match status" value="1"/>
</dbReference>
<evidence type="ECO:0000256" key="6">
    <source>
        <dbReference type="SAM" id="Coils"/>
    </source>
</evidence>
<evidence type="ECO:0000256" key="4">
    <source>
        <dbReference type="ARBA" id="ARBA00023163"/>
    </source>
</evidence>
<feature type="domain" description="BZIP" evidence="8">
    <location>
        <begin position="394"/>
        <end position="457"/>
    </location>
</feature>
<feature type="region of interest" description="Disordered" evidence="7">
    <location>
        <begin position="1"/>
        <end position="105"/>
    </location>
</feature>
<keyword evidence="3" id="KW-0238">DNA-binding</keyword>
<dbReference type="InterPro" id="IPR046347">
    <property type="entry name" value="bZIP_sf"/>
</dbReference>
<dbReference type="PROSITE" id="PS50217">
    <property type="entry name" value="BZIP"/>
    <property type="match status" value="1"/>
</dbReference>
<keyword evidence="6" id="KW-0175">Coiled coil</keyword>
<dbReference type="Pfam" id="PF11785">
    <property type="entry name" value="Aft1_OSA"/>
    <property type="match status" value="1"/>
</dbReference>
<sequence>MEHIHLDSDISTPPAGISPETSKSSSSSSSPVKKASTKFPAKDLPPPTIEQTPTRFLAACSKHDLEPNPFEQSFSGVNPLTESTGTNSPKPSLPPVAQLESPSAGIPTNEDQYGWNLQSLRSGPLSPSMLAGPQDSMMFDDLRAGRTGTTPLPYGSFPDPSPRTAALFGTQNSSLASSFMNVMTLSSAANATDHYGRNVFAQNVQKPLTDSDRKTISDSVTSVSGTSTSQPGVIQSGVSSVNATNLLGINNGSSTGAPTASVMVTNPLGHTVMVANPTLNRNMMTSTQQDTINRNVSMMSDTIMPKTEKDDFTESAIILNNGTHSNGISSNISHHKGPVLTGQSMDHDDDRSDSSSPIKSIPRSVRRKAEDGLISEQPPAKKNGQKSKSDMTDEEKRRNFLERNRQAALKCRQRKKQWLANLQAKVEYLTNDNETLQNQAQSLREEILNLKTLLLAHKDCPIAQANGVMGLDSIQPTVGGIAQNMSGMNVGHNGIPIGMVPGNMQGGIPVTNVQGTMAMTNVQVPQHMSNHVNGPPGSGKILDSSIMFNFHHL</sequence>
<evidence type="ECO:0000256" key="7">
    <source>
        <dbReference type="SAM" id="MobiDB-lite"/>
    </source>
</evidence>
<proteinExistence type="predicted"/>
<feature type="compositionally biased region" description="Polar residues" evidence="7">
    <location>
        <begin position="70"/>
        <end position="90"/>
    </location>
</feature>
<protein>
    <submittedName>
        <fullName evidence="9">9899_t:CDS:1</fullName>
    </submittedName>
</protein>
<dbReference type="Pfam" id="PF00170">
    <property type="entry name" value="bZIP_1"/>
    <property type="match status" value="1"/>
</dbReference>
<comment type="subcellular location">
    <subcellularLocation>
        <location evidence="1">Nucleus</location>
    </subcellularLocation>
</comment>
<evidence type="ECO:0000256" key="5">
    <source>
        <dbReference type="ARBA" id="ARBA00023242"/>
    </source>
</evidence>
<dbReference type="GO" id="GO:0003700">
    <property type="term" value="F:DNA-binding transcription factor activity"/>
    <property type="evidence" value="ECO:0007669"/>
    <property type="project" value="InterPro"/>
</dbReference>
<comment type="caution">
    <text evidence="9">The sequence shown here is derived from an EMBL/GenBank/DDBJ whole genome shotgun (WGS) entry which is preliminary data.</text>
</comment>
<dbReference type="GO" id="GO:0005634">
    <property type="term" value="C:nucleus"/>
    <property type="evidence" value="ECO:0007669"/>
    <property type="project" value="UniProtKB-SubCell"/>
</dbReference>
<dbReference type="FunFam" id="1.20.5.170:FF:000053">
    <property type="entry name" value="BZIP transcription factor AtfA"/>
    <property type="match status" value="1"/>
</dbReference>
<dbReference type="Pfam" id="PF11786">
    <property type="entry name" value="Aft1_HRA"/>
    <property type="match status" value="1"/>
</dbReference>